<dbReference type="CDD" id="cd05230">
    <property type="entry name" value="UGD_SDR_e"/>
    <property type="match status" value="1"/>
</dbReference>
<dbReference type="PANTHER" id="PTHR43078:SF6">
    <property type="entry name" value="UDP-GLUCURONIC ACID DECARBOXYLASE 1"/>
    <property type="match status" value="1"/>
</dbReference>
<evidence type="ECO:0000256" key="7">
    <source>
        <dbReference type="ARBA" id="ARBA00023027"/>
    </source>
</evidence>
<dbReference type="Proteomes" id="UP000436694">
    <property type="component" value="Unassembled WGS sequence"/>
</dbReference>
<dbReference type="Gene3D" id="3.40.50.720">
    <property type="entry name" value="NAD(P)-binding Rossmann-like Domain"/>
    <property type="match status" value="1"/>
</dbReference>
<sequence length="389" mass="43220">MHAARHCAENALVIRPFRVAHDHPTPSVRGAKVVNYLTDVVSDQETSDAFDLLRRGRNRRKSILITGGAGFLGSRLCSRYIREGYRVYCVDNLSTGRMSNIEHLLDHAFFSFIKHDVTEPLRLAGQVSWVYNMACPASPPKYQSDPIHTMKTNVQGALNMLDLALEHGARILQASTSEVYGDPDITPQQECYLGNVNTVGPRSCYDEGKRAAETIFHDYQQFRGADVRIARIFNAYGPGMDPDDGRVVSNFITQALRGTPITVYGDGSQTRSFCFLEDMIDGLMALMHSENRKGAPMCEPVNIGNPDEFTVAELAGLVLAQTGSASDIAFKALPRDDPRRRRPDISLARDRLGWCPKVNLAQGLKSTIPYFAKELARETQAELNIDLVQ</sequence>
<keyword evidence="8" id="KW-0333">Golgi apparatus</keyword>
<evidence type="ECO:0000259" key="13">
    <source>
        <dbReference type="Pfam" id="PF01370"/>
    </source>
</evidence>
<dbReference type="GO" id="GO:0042732">
    <property type="term" value="P:D-xylose metabolic process"/>
    <property type="evidence" value="ECO:0007669"/>
    <property type="project" value="InterPro"/>
</dbReference>
<keyword evidence="4" id="KW-0210">Decarboxylase</keyword>
<evidence type="ECO:0000256" key="6">
    <source>
        <dbReference type="ARBA" id="ARBA00022989"/>
    </source>
</evidence>
<feature type="domain" description="NAD-dependent epimerase/dehydratase" evidence="13">
    <location>
        <begin position="63"/>
        <end position="295"/>
    </location>
</feature>
<keyword evidence="15" id="KW-1185">Reference proteome</keyword>
<dbReference type="GO" id="GO:0033320">
    <property type="term" value="P:UDP-D-xylose biosynthetic process"/>
    <property type="evidence" value="ECO:0007669"/>
    <property type="project" value="UniProtKB-UniPathway"/>
</dbReference>
<evidence type="ECO:0000256" key="9">
    <source>
        <dbReference type="ARBA" id="ARBA00023136"/>
    </source>
</evidence>
<dbReference type="SUPFAM" id="SSF51735">
    <property type="entry name" value="NAD(P)-binding Rossmann-fold domains"/>
    <property type="match status" value="1"/>
</dbReference>
<evidence type="ECO:0000256" key="4">
    <source>
        <dbReference type="ARBA" id="ARBA00022793"/>
    </source>
</evidence>
<keyword evidence="5" id="KW-0735">Signal-anchor</keyword>
<evidence type="ECO:0000256" key="2">
    <source>
        <dbReference type="ARBA" id="ARBA00004323"/>
    </source>
</evidence>
<evidence type="ECO:0000313" key="15">
    <source>
        <dbReference type="Proteomes" id="UP000436694"/>
    </source>
</evidence>
<dbReference type="Pfam" id="PF01370">
    <property type="entry name" value="Epimerase"/>
    <property type="match status" value="1"/>
</dbReference>
<dbReference type="PANTHER" id="PTHR43078">
    <property type="entry name" value="UDP-GLUCURONIC ACID DECARBOXYLASE-RELATED"/>
    <property type="match status" value="1"/>
</dbReference>
<reference evidence="14 15" key="1">
    <citation type="submission" date="2019-10" db="EMBL/GenBank/DDBJ databases">
        <title>Epibacterium sp. nov., isolated from seawater.</title>
        <authorList>
            <person name="Zhang X."/>
            <person name="Li N."/>
        </authorList>
    </citation>
    <scope>NUCLEOTIDE SEQUENCE [LARGE SCALE GENOMIC DNA]</scope>
    <source>
        <strain evidence="14 15">SM1969</strain>
    </source>
</reference>
<evidence type="ECO:0000256" key="1">
    <source>
        <dbReference type="ARBA" id="ARBA00001911"/>
    </source>
</evidence>
<keyword evidence="9" id="KW-0472">Membrane</keyword>
<protein>
    <submittedName>
        <fullName evidence="14">NAD-dependent epimerase/dehydratase family protein</fullName>
    </submittedName>
</protein>
<dbReference type="GO" id="GO:0048040">
    <property type="term" value="F:UDP-glucuronate decarboxylase activity"/>
    <property type="evidence" value="ECO:0007669"/>
    <property type="project" value="TreeGrafter"/>
</dbReference>
<keyword evidence="11" id="KW-0456">Lyase</keyword>
<evidence type="ECO:0000256" key="3">
    <source>
        <dbReference type="ARBA" id="ARBA00022692"/>
    </source>
</evidence>
<evidence type="ECO:0000256" key="11">
    <source>
        <dbReference type="ARBA" id="ARBA00023239"/>
    </source>
</evidence>
<dbReference type="GO" id="GO:0005737">
    <property type="term" value="C:cytoplasm"/>
    <property type="evidence" value="ECO:0007669"/>
    <property type="project" value="TreeGrafter"/>
</dbReference>
<keyword evidence="6" id="KW-1133">Transmembrane helix</keyword>
<dbReference type="InterPro" id="IPR044516">
    <property type="entry name" value="UXS-like"/>
</dbReference>
<comment type="cofactor">
    <cofactor evidence="1">
        <name>NAD(+)</name>
        <dbReference type="ChEBI" id="CHEBI:57540"/>
    </cofactor>
</comment>
<evidence type="ECO:0000313" key="14">
    <source>
        <dbReference type="EMBL" id="MQY42210.1"/>
    </source>
</evidence>
<evidence type="ECO:0000256" key="8">
    <source>
        <dbReference type="ARBA" id="ARBA00023034"/>
    </source>
</evidence>
<keyword evidence="7" id="KW-0520">NAD</keyword>
<dbReference type="FunFam" id="3.40.50.720:FF:000065">
    <property type="entry name" value="UDP-glucuronic acid decarboxylase 1"/>
    <property type="match status" value="1"/>
</dbReference>
<dbReference type="AlphaFoldDB" id="A0A844AKH9"/>
<gene>
    <name evidence="14" type="ORF">GG681_06120</name>
</gene>
<evidence type="ECO:0000256" key="10">
    <source>
        <dbReference type="ARBA" id="ARBA00023180"/>
    </source>
</evidence>
<keyword evidence="10" id="KW-0325">Glycoprotein</keyword>
<dbReference type="GO" id="GO:0070403">
    <property type="term" value="F:NAD+ binding"/>
    <property type="evidence" value="ECO:0007669"/>
    <property type="project" value="InterPro"/>
</dbReference>
<comment type="caution">
    <text evidence="14">The sequence shown here is derived from an EMBL/GenBank/DDBJ whole genome shotgun (WGS) entry which is preliminary data.</text>
</comment>
<dbReference type="EMBL" id="WIXK01000003">
    <property type="protein sequence ID" value="MQY42210.1"/>
    <property type="molecule type" value="Genomic_DNA"/>
</dbReference>
<dbReference type="InterPro" id="IPR001509">
    <property type="entry name" value="Epimerase_deHydtase"/>
</dbReference>
<name>A0A844AKH9_9RHOB</name>
<evidence type="ECO:0000256" key="5">
    <source>
        <dbReference type="ARBA" id="ARBA00022968"/>
    </source>
</evidence>
<keyword evidence="3" id="KW-0812">Transmembrane</keyword>
<accession>A0A844AKH9</accession>
<comment type="subcellular location">
    <subcellularLocation>
        <location evidence="2">Golgi apparatus membrane</location>
        <topology evidence="2">Single-pass type II membrane protein</topology>
    </subcellularLocation>
    <subcellularLocation>
        <location evidence="12">Golgi apparatus</location>
        <location evidence="12">Golgi stack membrane</location>
    </subcellularLocation>
</comment>
<organism evidence="14 15">
    <name type="scientific">Tritonibacter aquimaris</name>
    <dbReference type="NCBI Taxonomy" id="2663379"/>
    <lineage>
        <taxon>Bacteria</taxon>
        <taxon>Pseudomonadati</taxon>
        <taxon>Pseudomonadota</taxon>
        <taxon>Alphaproteobacteria</taxon>
        <taxon>Rhodobacterales</taxon>
        <taxon>Paracoccaceae</taxon>
        <taxon>Tritonibacter</taxon>
    </lineage>
</organism>
<dbReference type="InterPro" id="IPR036291">
    <property type="entry name" value="NAD(P)-bd_dom_sf"/>
</dbReference>
<proteinExistence type="predicted"/>
<dbReference type="UniPathway" id="UPA00796">
    <property type="reaction ID" value="UER00771"/>
</dbReference>
<evidence type="ECO:0000256" key="12">
    <source>
        <dbReference type="ARBA" id="ARBA00037859"/>
    </source>
</evidence>